<name>A0A2C6KHL8_9APIC</name>
<protein>
    <submittedName>
        <fullName evidence="1">Uncharacterized protein</fullName>
    </submittedName>
</protein>
<dbReference type="AlphaFoldDB" id="A0A2C6KHL8"/>
<reference evidence="1 2" key="1">
    <citation type="journal article" date="2017" name="Int. J. Parasitol.">
        <title>The genome of the protozoan parasite Cystoisospora suis and a reverse vaccinology approach to identify vaccine candidates.</title>
        <authorList>
            <person name="Palmieri N."/>
            <person name="Shrestha A."/>
            <person name="Ruttkowski B."/>
            <person name="Beck T."/>
            <person name="Vogl C."/>
            <person name="Tomley F."/>
            <person name="Blake D.P."/>
            <person name="Joachim A."/>
        </authorList>
    </citation>
    <scope>NUCLEOTIDE SEQUENCE [LARGE SCALE GENOMIC DNA]</scope>
    <source>
        <strain evidence="1 2">Wien I</strain>
    </source>
</reference>
<sequence>MHTGAAVQAVKKTTQSSCMLHRITSKQSIYSKHW</sequence>
<keyword evidence="2" id="KW-1185">Reference proteome</keyword>
<evidence type="ECO:0000313" key="1">
    <source>
        <dbReference type="EMBL" id="PHJ16022.1"/>
    </source>
</evidence>
<dbReference type="EMBL" id="MIGC01006778">
    <property type="protein sequence ID" value="PHJ16022.1"/>
    <property type="molecule type" value="Genomic_DNA"/>
</dbReference>
<evidence type="ECO:0000313" key="2">
    <source>
        <dbReference type="Proteomes" id="UP000221165"/>
    </source>
</evidence>
<dbReference type="GeneID" id="94433480"/>
<dbReference type="RefSeq" id="XP_067917754.1">
    <property type="nucleotide sequence ID" value="XM_068070269.1"/>
</dbReference>
<proteinExistence type="predicted"/>
<gene>
    <name evidence="1" type="ORF">CSUI_010164</name>
</gene>
<organism evidence="1 2">
    <name type="scientific">Cystoisospora suis</name>
    <dbReference type="NCBI Taxonomy" id="483139"/>
    <lineage>
        <taxon>Eukaryota</taxon>
        <taxon>Sar</taxon>
        <taxon>Alveolata</taxon>
        <taxon>Apicomplexa</taxon>
        <taxon>Conoidasida</taxon>
        <taxon>Coccidia</taxon>
        <taxon>Eucoccidiorida</taxon>
        <taxon>Eimeriorina</taxon>
        <taxon>Sarcocystidae</taxon>
        <taxon>Cystoisospora</taxon>
    </lineage>
</organism>
<dbReference type="Proteomes" id="UP000221165">
    <property type="component" value="Unassembled WGS sequence"/>
</dbReference>
<comment type="caution">
    <text evidence="1">The sequence shown here is derived from an EMBL/GenBank/DDBJ whole genome shotgun (WGS) entry which is preliminary data.</text>
</comment>
<accession>A0A2C6KHL8</accession>
<dbReference type="VEuPathDB" id="ToxoDB:CSUI_010164"/>